<dbReference type="SUPFAM" id="SSF51197">
    <property type="entry name" value="Clavaminate synthase-like"/>
    <property type="match status" value="1"/>
</dbReference>
<dbReference type="Pfam" id="PF07350">
    <property type="entry name" value="Gig2-like"/>
    <property type="match status" value="1"/>
</dbReference>
<dbReference type="AlphaFoldDB" id="A0A5N7BCU6"/>
<proteinExistence type="predicted"/>
<dbReference type="Gene3D" id="2.60.120.330">
    <property type="entry name" value="B-lactam Antibiotic, Isopenicillin N Synthase, Chain"/>
    <property type="match status" value="1"/>
</dbReference>
<keyword evidence="2" id="KW-1185">Reference proteome</keyword>
<reference evidence="1 2" key="1">
    <citation type="submission" date="2019-04" db="EMBL/GenBank/DDBJ databases">
        <title>Friends and foes A comparative genomics studyof 23 Aspergillus species from section Flavi.</title>
        <authorList>
            <consortium name="DOE Joint Genome Institute"/>
            <person name="Kjaerbolling I."/>
            <person name="Vesth T."/>
            <person name="Frisvad J.C."/>
            <person name="Nybo J.L."/>
            <person name="Theobald S."/>
            <person name="Kildgaard S."/>
            <person name="Isbrandt T."/>
            <person name="Kuo A."/>
            <person name="Sato A."/>
            <person name="Lyhne E.K."/>
            <person name="Kogle M.E."/>
            <person name="Wiebenga A."/>
            <person name="Kun R.S."/>
            <person name="Lubbers R.J."/>
            <person name="Makela M.R."/>
            <person name="Barry K."/>
            <person name="Chovatia M."/>
            <person name="Clum A."/>
            <person name="Daum C."/>
            <person name="Haridas S."/>
            <person name="He G."/>
            <person name="LaButti K."/>
            <person name="Lipzen A."/>
            <person name="Mondo S."/>
            <person name="Riley R."/>
            <person name="Salamov A."/>
            <person name="Simmons B.A."/>
            <person name="Magnuson J.K."/>
            <person name="Henrissat B."/>
            <person name="Mortensen U.H."/>
            <person name="Larsen T.O."/>
            <person name="Devries R.P."/>
            <person name="Grigoriev I.V."/>
            <person name="Machida M."/>
            <person name="Baker S.E."/>
            <person name="Andersen M.R."/>
        </authorList>
    </citation>
    <scope>NUCLEOTIDE SEQUENCE [LARGE SCALE GENOMIC DNA]</scope>
    <source>
        <strain evidence="1 2">IBT 29228</strain>
    </source>
</reference>
<sequence length="507" mass="57237">MHLHTTSRLYFARHAVKPLRSQQTVIRQASSNVESRKEGDISSVFVSLSGKEEKPLPPRFADQKKRLIAGREDQIERSWHRLLHALKDEVHLIEQRGSEIIPSIEFKDIHAAPKKFRDELRKRGVAVIRGVVPENEARSYKEDIERYVKANPGTKAFPPHDPQVYELYWSQPQMRARTHPNMLEAQRFLMSFWHSNSPDAMISPAHPLIYADRLRIRQPGDAGFALGPHVDGGGAERWEDNGYGRGSVYQNIWQGDWETYDPWEASSRVLANADLYNGVGACSMFRMFQAWLGMSHTGPNEGTLLVNPLLSLATAYFLLRPFFKPIYTPPKECSRMAMETFLHPNNWHMETETSSNLHGATPGFAQELTTTLHPHLELDKTMVHVPQIAPGDYVAWHCDTIHSVDRVHNGTGDSSVMYIPACPVTEANANYVKDQRDNFFEGVPPPDFPGGKGESEHVGRATEADLRKSTSQLGLCSLGLSQWALNDQSLTQGQRLVLENSNKILGF</sequence>
<dbReference type="InterPro" id="IPR027443">
    <property type="entry name" value="IPNS-like_sf"/>
</dbReference>
<dbReference type="Proteomes" id="UP000326198">
    <property type="component" value="Unassembled WGS sequence"/>
</dbReference>
<evidence type="ECO:0000313" key="2">
    <source>
        <dbReference type="Proteomes" id="UP000326198"/>
    </source>
</evidence>
<gene>
    <name evidence="1" type="ORF">BDV26DRAFT_303605</name>
</gene>
<dbReference type="OrthoDB" id="8249012at2759"/>
<dbReference type="EMBL" id="ML736192">
    <property type="protein sequence ID" value="KAE8379596.1"/>
    <property type="molecule type" value="Genomic_DNA"/>
</dbReference>
<evidence type="ECO:0000313" key="1">
    <source>
        <dbReference type="EMBL" id="KAE8379596.1"/>
    </source>
</evidence>
<dbReference type="PANTHER" id="PTHR30613:SF1">
    <property type="entry name" value="DUF1479 DOMAIN PROTEIN (AFU_ORTHOLOGUE AFUA_5G09280)"/>
    <property type="match status" value="1"/>
</dbReference>
<dbReference type="InterPro" id="IPR010856">
    <property type="entry name" value="Gig2-like"/>
</dbReference>
<accession>A0A5N7BCU6</accession>
<dbReference type="PANTHER" id="PTHR30613">
    <property type="entry name" value="UNCHARACTERIZED PROTEIN YBIU-RELATED"/>
    <property type="match status" value="1"/>
</dbReference>
<protein>
    <recommendedName>
        <fullName evidence="3">DUF1479-domain-containing protein</fullName>
    </recommendedName>
</protein>
<organism evidence="1 2">
    <name type="scientific">Aspergillus bertholletiae</name>
    <dbReference type="NCBI Taxonomy" id="1226010"/>
    <lineage>
        <taxon>Eukaryota</taxon>
        <taxon>Fungi</taxon>
        <taxon>Dikarya</taxon>
        <taxon>Ascomycota</taxon>
        <taxon>Pezizomycotina</taxon>
        <taxon>Eurotiomycetes</taxon>
        <taxon>Eurotiomycetidae</taxon>
        <taxon>Eurotiales</taxon>
        <taxon>Aspergillaceae</taxon>
        <taxon>Aspergillus</taxon>
        <taxon>Aspergillus subgen. Circumdati</taxon>
    </lineage>
</organism>
<name>A0A5N7BCU6_9EURO</name>
<evidence type="ECO:0008006" key="3">
    <source>
        <dbReference type="Google" id="ProtNLM"/>
    </source>
</evidence>